<feature type="region of interest" description="Disordered" evidence="1">
    <location>
        <begin position="109"/>
        <end position="166"/>
    </location>
</feature>
<proteinExistence type="predicted"/>
<gene>
    <name evidence="2" type="ORF">TWF506_008060</name>
</gene>
<comment type="caution">
    <text evidence="2">The sequence shown here is derived from an EMBL/GenBank/DDBJ whole genome shotgun (WGS) entry which is preliminary data.</text>
</comment>
<evidence type="ECO:0000313" key="2">
    <source>
        <dbReference type="EMBL" id="KAK6513623.1"/>
    </source>
</evidence>
<organism evidence="2 3">
    <name type="scientific">Arthrobotrys conoides</name>
    <dbReference type="NCBI Taxonomy" id="74498"/>
    <lineage>
        <taxon>Eukaryota</taxon>
        <taxon>Fungi</taxon>
        <taxon>Dikarya</taxon>
        <taxon>Ascomycota</taxon>
        <taxon>Pezizomycotina</taxon>
        <taxon>Orbiliomycetes</taxon>
        <taxon>Orbiliales</taxon>
        <taxon>Orbiliaceae</taxon>
        <taxon>Arthrobotrys</taxon>
    </lineage>
</organism>
<dbReference type="AlphaFoldDB" id="A0AAN8NMN7"/>
<evidence type="ECO:0000256" key="1">
    <source>
        <dbReference type="SAM" id="MobiDB-lite"/>
    </source>
</evidence>
<keyword evidence="3" id="KW-1185">Reference proteome</keyword>
<sequence>MLEEALRVFHKKKQDWREKTSRLRLAKKCGRGVWYDEETYDNEEYYKETFESLYALRVELSRLRSKESDMRREVDAWNSNEVRRRDEEEKLKRKKQHFWEGVKKKQEEGERIRRQAQKRRKEEEEKINQRKQEEEGMKEMDERRRQQEDRQREETERQNARTRWKRCQEEVERERQVQKEQLELLQQRRSEEQQRRSHAHLRKKPDERGTSPRKRDPTVRIPLVSTVYAKSIGIKPNLRQKYAHTAKGGSNTFSDAEECQIVACACCREQLRQGVPLNG</sequence>
<evidence type="ECO:0000313" key="3">
    <source>
        <dbReference type="Proteomes" id="UP001307849"/>
    </source>
</evidence>
<feature type="compositionally biased region" description="Basic and acidic residues" evidence="1">
    <location>
        <begin position="204"/>
        <end position="218"/>
    </location>
</feature>
<protein>
    <submittedName>
        <fullName evidence="2">Uncharacterized protein</fullName>
    </submittedName>
</protein>
<dbReference type="Proteomes" id="UP001307849">
    <property type="component" value="Unassembled WGS sequence"/>
</dbReference>
<name>A0AAN8NMN7_9PEZI</name>
<reference evidence="2 3" key="1">
    <citation type="submission" date="2019-10" db="EMBL/GenBank/DDBJ databases">
        <authorList>
            <person name="Palmer J.M."/>
        </authorList>
    </citation>
    <scope>NUCLEOTIDE SEQUENCE [LARGE SCALE GENOMIC DNA]</scope>
    <source>
        <strain evidence="2 3">TWF506</strain>
    </source>
</reference>
<feature type="compositionally biased region" description="Basic and acidic residues" evidence="1">
    <location>
        <begin position="120"/>
        <end position="159"/>
    </location>
</feature>
<feature type="region of interest" description="Disordered" evidence="1">
    <location>
        <begin position="187"/>
        <end position="218"/>
    </location>
</feature>
<dbReference type="EMBL" id="JAVHJM010000005">
    <property type="protein sequence ID" value="KAK6513623.1"/>
    <property type="molecule type" value="Genomic_DNA"/>
</dbReference>
<accession>A0AAN8NMN7</accession>